<keyword evidence="1" id="KW-1133">Transmembrane helix</keyword>
<keyword evidence="1" id="KW-0472">Membrane</keyword>
<evidence type="ECO:0000313" key="3">
    <source>
        <dbReference type="Proteomes" id="UP000001694"/>
    </source>
</evidence>
<feature type="transmembrane region" description="Helical" evidence="1">
    <location>
        <begin position="43"/>
        <end position="69"/>
    </location>
</feature>
<keyword evidence="1" id="KW-0812">Transmembrane</keyword>
<gene>
    <name evidence="2" type="ordered locus">Tneu_1417</name>
</gene>
<name>B1Y9B3_PYRNV</name>
<dbReference type="KEGG" id="tne:Tneu_1417"/>
<dbReference type="HOGENOM" id="CLU_2597892_0_0_2"/>
<evidence type="ECO:0000256" key="1">
    <source>
        <dbReference type="SAM" id="Phobius"/>
    </source>
</evidence>
<evidence type="ECO:0000313" key="2">
    <source>
        <dbReference type="EMBL" id="ACB40342.1"/>
    </source>
</evidence>
<keyword evidence="3" id="KW-1185">Reference proteome</keyword>
<reference evidence="2" key="1">
    <citation type="submission" date="2008-03" db="EMBL/GenBank/DDBJ databases">
        <title>Complete sequence of Thermoproteus neutrophilus V24Sta.</title>
        <authorList>
            <consortium name="US DOE Joint Genome Institute"/>
            <person name="Copeland A."/>
            <person name="Lucas S."/>
            <person name="Lapidus A."/>
            <person name="Glavina del Rio T."/>
            <person name="Dalin E."/>
            <person name="Tice H."/>
            <person name="Bruce D."/>
            <person name="Goodwin L."/>
            <person name="Pitluck S."/>
            <person name="Sims D."/>
            <person name="Brettin T."/>
            <person name="Detter J.C."/>
            <person name="Han C."/>
            <person name="Kuske C.R."/>
            <person name="Schmutz J."/>
            <person name="Larimer F."/>
            <person name="Land M."/>
            <person name="Hauser L."/>
            <person name="Kyrpides N."/>
            <person name="Mikhailova N."/>
            <person name="Biddle J.F."/>
            <person name="Zhang Z."/>
            <person name="Fitz-Gibbon S.T."/>
            <person name="Lowe T.M."/>
            <person name="Saltikov C."/>
            <person name="House C.H."/>
            <person name="Richardson P."/>
        </authorList>
    </citation>
    <scope>NUCLEOTIDE SEQUENCE [LARGE SCALE GENOMIC DNA]</scope>
    <source>
        <strain evidence="2">V24Sta</strain>
    </source>
</reference>
<protein>
    <submittedName>
        <fullName evidence="2">Uncharacterized protein</fullName>
    </submittedName>
</protein>
<organism evidence="2 3">
    <name type="scientific">Pyrobaculum neutrophilum (strain DSM 2338 / JCM 9278 / NBRC 100436 / V24Sta)</name>
    <name type="common">Thermoproteus neutrophilus</name>
    <dbReference type="NCBI Taxonomy" id="444157"/>
    <lineage>
        <taxon>Archaea</taxon>
        <taxon>Thermoproteota</taxon>
        <taxon>Thermoprotei</taxon>
        <taxon>Thermoproteales</taxon>
        <taxon>Thermoproteaceae</taxon>
        <taxon>Pyrobaculum</taxon>
    </lineage>
</organism>
<proteinExistence type="predicted"/>
<sequence>MQPLDVSKKLIAIGFFLLFLSFSIALQQSYVQAHCTEGRCLDPSLVLLSFLLLIAGAAVLFYSVTLFINTKIEENLKRR</sequence>
<dbReference type="eggNOG" id="arCOG08367">
    <property type="taxonomic scope" value="Archaea"/>
</dbReference>
<dbReference type="STRING" id="444157.Tneu_1417"/>
<dbReference type="AlphaFoldDB" id="B1Y9B3"/>
<dbReference type="Proteomes" id="UP000001694">
    <property type="component" value="Chromosome"/>
</dbReference>
<dbReference type="EMBL" id="CP001014">
    <property type="protein sequence ID" value="ACB40342.1"/>
    <property type="molecule type" value="Genomic_DNA"/>
</dbReference>
<accession>B1Y9B3</accession>